<gene>
    <name evidence="10" type="ORF">MNBD_GAMMA08-1075</name>
</gene>
<feature type="transmembrane region" description="Helical" evidence="8">
    <location>
        <begin position="111"/>
        <end position="129"/>
    </location>
</feature>
<feature type="transmembrane region" description="Helical" evidence="8">
    <location>
        <begin position="282"/>
        <end position="300"/>
    </location>
</feature>
<dbReference type="EMBL" id="UOFH01000394">
    <property type="protein sequence ID" value="VAW67530.1"/>
    <property type="molecule type" value="Genomic_DNA"/>
</dbReference>
<dbReference type="PANTHER" id="PTHR11730">
    <property type="entry name" value="AMMONIUM TRANSPORTER"/>
    <property type="match status" value="1"/>
</dbReference>
<keyword evidence="5 8" id="KW-1133">Transmembrane helix</keyword>
<evidence type="ECO:0000256" key="7">
    <source>
        <dbReference type="ARBA" id="ARBA00023177"/>
    </source>
</evidence>
<evidence type="ECO:0000259" key="9">
    <source>
        <dbReference type="Pfam" id="PF00909"/>
    </source>
</evidence>
<evidence type="ECO:0000256" key="1">
    <source>
        <dbReference type="ARBA" id="ARBA00004141"/>
    </source>
</evidence>
<reference evidence="10" key="1">
    <citation type="submission" date="2018-06" db="EMBL/GenBank/DDBJ databases">
        <authorList>
            <person name="Zhirakovskaya E."/>
        </authorList>
    </citation>
    <scope>NUCLEOTIDE SEQUENCE</scope>
</reference>
<dbReference type="InterPro" id="IPR018047">
    <property type="entry name" value="Ammonium_transpt_CS"/>
</dbReference>
<dbReference type="PANTHER" id="PTHR11730:SF62">
    <property type="entry name" value="AMMONIUM TRANSPORTER SLL1017-RELATED"/>
    <property type="match status" value="1"/>
</dbReference>
<keyword evidence="4 8" id="KW-0812">Transmembrane</keyword>
<keyword evidence="6 8" id="KW-0472">Membrane</keyword>
<dbReference type="PROSITE" id="PS01219">
    <property type="entry name" value="AMMONIUM_TRANSP"/>
    <property type="match status" value="1"/>
</dbReference>
<feature type="transmembrane region" description="Helical" evidence="8">
    <location>
        <begin position="219"/>
        <end position="236"/>
    </location>
</feature>
<feature type="domain" description="Ammonium transporter AmtB-like" evidence="9">
    <location>
        <begin position="17"/>
        <end position="415"/>
    </location>
</feature>
<dbReference type="InterPro" id="IPR029020">
    <property type="entry name" value="Ammonium/urea_transptr"/>
</dbReference>
<accession>A0A3B0XS47</accession>
<evidence type="ECO:0000256" key="3">
    <source>
        <dbReference type="ARBA" id="ARBA00022448"/>
    </source>
</evidence>
<dbReference type="SUPFAM" id="SSF111352">
    <property type="entry name" value="Ammonium transporter"/>
    <property type="match status" value="1"/>
</dbReference>
<dbReference type="Gene3D" id="1.10.3430.10">
    <property type="entry name" value="Ammonium transporter AmtB like domains"/>
    <property type="match status" value="1"/>
</dbReference>
<feature type="transmembrane region" description="Helical" evidence="8">
    <location>
        <begin position="337"/>
        <end position="356"/>
    </location>
</feature>
<name>A0A3B0XS47_9ZZZZ</name>
<keyword evidence="3" id="KW-0813">Transport</keyword>
<dbReference type="Pfam" id="PF00909">
    <property type="entry name" value="Ammonium_transp"/>
    <property type="match status" value="1"/>
</dbReference>
<evidence type="ECO:0000256" key="5">
    <source>
        <dbReference type="ARBA" id="ARBA00022989"/>
    </source>
</evidence>
<protein>
    <submittedName>
        <fullName evidence="10">Ammonium transporter</fullName>
    </submittedName>
</protein>
<feature type="transmembrane region" description="Helical" evidence="8">
    <location>
        <begin position="256"/>
        <end position="275"/>
    </location>
</feature>
<evidence type="ECO:0000256" key="4">
    <source>
        <dbReference type="ARBA" id="ARBA00022692"/>
    </source>
</evidence>
<evidence type="ECO:0000256" key="2">
    <source>
        <dbReference type="ARBA" id="ARBA00005887"/>
    </source>
</evidence>
<sequence length="421" mass="44096">MENQIFELQYAMDTFYFLVCGALVMWMAAGFSMLEAGLVRSKNTTEILTKNVALFAISCIMYLVSGYAIMYGGGYFLAGIEGGDTLVADALAASAENGFGGDSVYADASDFFFQVVFVATAMSIVSGAVAERMKLWAFLAFAVVMTGFIYPMEGAWTWNGDAVFGLYNLGDLGFSDFAGSGIVHMAGAAAALSGVLLLGARKGKYGANGQVNPIPGANLPMATLGTFILWMGWFGFNGGSVLKLGDIANANSVAMVFLNTNAAAAGGAMAALIVARVMFGKADLTMLLNGALAGLVAITAEPSTPTALQATMFGAIGGVLVVFSIVFLDKLKIDDPVGAISVHGTCGFLGLMLVPLTNSDVLFSGQLIGAATIFIWVFGVSFATWFAIKAVMGIRVSEEDEYEGMDLVDCGMEAYPEFTTK</sequence>
<feature type="transmembrane region" description="Helical" evidence="8">
    <location>
        <begin position="51"/>
        <end position="70"/>
    </location>
</feature>
<feature type="transmembrane region" description="Helical" evidence="8">
    <location>
        <begin position="306"/>
        <end position="328"/>
    </location>
</feature>
<feature type="transmembrane region" description="Helical" evidence="8">
    <location>
        <begin position="177"/>
        <end position="198"/>
    </location>
</feature>
<dbReference type="InterPro" id="IPR024041">
    <property type="entry name" value="NH4_transpt_AmtB-like_dom"/>
</dbReference>
<evidence type="ECO:0000313" key="10">
    <source>
        <dbReference type="EMBL" id="VAW67530.1"/>
    </source>
</evidence>
<dbReference type="NCBIfam" id="TIGR03644">
    <property type="entry name" value="marine_trans_1"/>
    <property type="match status" value="1"/>
</dbReference>
<evidence type="ECO:0000256" key="8">
    <source>
        <dbReference type="SAM" id="Phobius"/>
    </source>
</evidence>
<feature type="transmembrane region" description="Helical" evidence="8">
    <location>
        <begin position="15"/>
        <end position="39"/>
    </location>
</feature>
<comment type="subcellular location">
    <subcellularLocation>
        <location evidence="1">Membrane</location>
        <topology evidence="1">Multi-pass membrane protein</topology>
    </subcellularLocation>
</comment>
<dbReference type="GO" id="GO:0008519">
    <property type="term" value="F:ammonium channel activity"/>
    <property type="evidence" value="ECO:0007669"/>
    <property type="project" value="InterPro"/>
</dbReference>
<comment type="similarity">
    <text evidence="2">Belongs to the ammonia transporter channel (TC 1.A.11.2) family.</text>
</comment>
<keyword evidence="7" id="KW-0924">Ammonia transport</keyword>
<organism evidence="10">
    <name type="scientific">hydrothermal vent metagenome</name>
    <dbReference type="NCBI Taxonomy" id="652676"/>
    <lineage>
        <taxon>unclassified sequences</taxon>
        <taxon>metagenomes</taxon>
        <taxon>ecological metagenomes</taxon>
    </lineage>
</organism>
<dbReference type="GO" id="GO:0097272">
    <property type="term" value="P:ammonium homeostasis"/>
    <property type="evidence" value="ECO:0007669"/>
    <property type="project" value="TreeGrafter"/>
</dbReference>
<dbReference type="InterPro" id="IPR019879">
    <property type="entry name" value="Ammonium_transptr_marine"/>
</dbReference>
<dbReference type="GO" id="GO:0016020">
    <property type="term" value="C:membrane"/>
    <property type="evidence" value="ECO:0007669"/>
    <property type="project" value="UniProtKB-SubCell"/>
</dbReference>
<proteinExistence type="inferred from homology"/>
<feature type="transmembrane region" description="Helical" evidence="8">
    <location>
        <begin position="368"/>
        <end position="388"/>
    </location>
</feature>
<feature type="transmembrane region" description="Helical" evidence="8">
    <location>
        <begin position="136"/>
        <end position="157"/>
    </location>
</feature>
<evidence type="ECO:0000256" key="6">
    <source>
        <dbReference type="ARBA" id="ARBA00023136"/>
    </source>
</evidence>
<dbReference type="AlphaFoldDB" id="A0A3B0XS47"/>